<keyword evidence="1" id="KW-0732">Signal</keyword>
<gene>
    <name evidence="2" type="ORF">HDF09_002022</name>
</gene>
<reference evidence="2" key="1">
    <citation type="submission" date="2020-08" db="EMBL/GenBank/DDBJ databases">
        <title>Genomic Encyclopedia of Type Strains, Phase IV (KMG-V): Genome sequencing to study the core and pangenomes of soil and plant-associated prokaryotes.</title>
        <authorList>
            <person name="Whitman W."/>
        </authorList>
    </citation>
    <scope>NUCLEOTIDE SEQUENCE [LARGE SCALE GENOMIC DNA]</scope>
    <source>
        <strain evidence="2">M8UP27</strain>
    </source>
</reference>
<dbReference type="EMBL" id="JACHDY010000002">
    <property type="protein sequence ID" value="MBB5317353.1"/>
    <property type="molecule type" value="Genomic_DNA"/>
</dbReference>
<proteinExistence type="predicted"/>
<sequence>MPWLSLSACKRFNAFMAFFAIFSLFASKSIAQPSPMAPALRPFATVEESAIDSFTVANDGLLVSIPIWSIKFDSVASCR</sequence>
<feature type="signal peptide" evidence="1">
    <location>
        <begin position="1"/>
        <end position="31"/>
    </location>
</feature>
<dbReference type="AlphaFoldDB" id="A0A7W8MR80"/>
<comment type="caution">
    <text evidence="2">The sequence shown here is derived from an EMBL/GenBank/DDBJ whole genome shotgun (WGS) entry which is preliminary data.</text>
</comment>
<name>A0A7W8MR80_9BACT</name>
<keyword evidence="3" id="KW-1185">Reference proteome</keyword>
<organism evidence="2 3">
    <name type="scientific">Tunturiibacter empetritectus</name>
    <dbReference type="NCBI Taxonomy" id="3069691"/>
    <lineage>
        <taxon>Bacteria</taxon>
        <taxon>Pseudomonadati</taxon>
        <taxon>Acidobacteriota</taxon>
        <taxon>Terriglobia</taxon>
        <taxon>Terriglobales</taxon>
        <taxon>Acidobacteriaceae</taxon>
        <taxon>Tunturiibacter</taxon>
    </lineage>
</organism>
<evidence type="ECO:0000256" key="1">
    <source>
        <dbReference type="SAM" id="SignalP"/>
    </source>
</evidence>
<protein>
    <submittedName>
        <fullName evidence="2">Uncharacterized protein</fullName>
    </submittedName>
</protein>
<accession>A0A7W8MR80</accession>
<feature type="chain" id="PRO_5031046045" evidence="1">
    <location>
        <begin position="32"/>
        <end position="79"/>
    </location>
</feature>
<evidence type="ECO:0000313" key="2">
    <source>
        <dbReference type="EMBL" id="MBB5317353.1"/>
    </source>
</evidence>
<dbReference type="Proteomes" id="UP000568106">
    <property type="component" value="Unassembled WGS sequence"/>
</dbReference>
<evidence type="ECO:0000313" key="3">
    <source>
        <dbReference type="Proteomes" id="UP000568106"/>
    </source>
</evidence>